<reference evidence="3" key="1">
    <citation type="submission" date="2023-10" db="EMBL/GenBank/DDBJ databases">
        <authorList>
            <person name="Chen Y."/>
            <person name="Shah S."/>
            <person name="Dougan E. K."/>
            <person name="Thang M."/>
            <person name="Chan C."/>
        </authorList>
    </citation>
    <scope>NUCLEOTIDE SEQUENCE [LARGE SCALE GENOMIC DNA]</scope>
</reference>
<dbReference type="EMBL" id="CAUYUJ010016648">
    <property type="protein sequence ID" value="CAK0867470.1"/>
    <property type="molecule type" value="Genomic_DNA"/>
</dbReference>
<evidence type="ECO:0000259" key="2">
    <source>
        <dbReference type="Pfam" id="PF10243"/>
    </source>
</evidence>
<dbReference type="Gene3D" id="1.10.418.50">
    <property type="entry name" value="Microtubule-binding protein MIP-T3"/>
    <property type="match status" value="1"/>
</dbReference>
<dbReference type="InterPro" id="IPR042576">
    <property type="entry name" value="TRAF3IP1_N_sf"/>
</dbReference>
<feature type="compositionally biased region" description="Basic and acidic residues" evidence="1">
    <location>
        <begin position="473"/>
        <end position="489"/>
    </location>
</feature>
<evidence type="ECO:0000256" key="1">
    <source>
        <dbReference type="SAM" id="MobiDB-lite"/>
    </source>
</evidence>
<evidence type="ECO:0000313" key="4">
    <source>
        <dbReference type="Proteomes" id="UP001189429"/>
    </source>
</evidence>
<name>A0ABN9V3T3_9DINO</name>
<sequence>MPCTSEWTQTRDLLQLSLSEMADKLPTAEKIFRRPPVRLIHDIGVVMAQERDCFAPWKVPPELLEFGGLSRDQKVAFFQELIDRTNQVGLGGAGMDELKVTPQDILKGNNCEETNRLLQVLAYLGLRAQRLSAGLGSGGGLLDLAPQWIETWRLRVFTEEGGWQWYGADQEAGGAHVFGGASDAAGTHFVGLPAAVPARRIRVHPVTWHGHAALRCEVHVVLKEGTGSAGAAPAGPGHVRNPSELKGWTSITCDAIVEVQKSIEESRQKKQLEEDEKAAAVLGQKDAAEQERNQLAEQLKSAQQRYEELEAQRLASEQRAVAAETALLQMQVERDRLQSRTEQLETEIVETNEAKRAMDEQCEGLKEQCGELRAEKADLETQLQVMTEERDVARAKEEEYFEYCNSKDEELVDTNNGYVYLTERLQEKEEEMEQLTEEVRKLQEGNEELHDRVQKLASENLDNLGEQQKLRTKLAEEERGHKAAQERYMKLLKSNMGSGDERNSPMTASTDATKVSEDSRGPAEGEKLYEDDFEAE</sequence>
<dbReference type="Proteomes" id="UP001189429">
    <property type="component" value="Unassembled WGS sequence"/>
</dbReference>
<gene>
    <name evidence="3" type="ORF">PCOR1329_LOCUS54398</name>
</gene>
<feature type="domain" description="TRAF3-interacting protein 1 N-terminal" evidence="2">
    <location>
        <begin position="18"/>
        <end position="122"/>
    </location>
</feature>
<feature type="compositionally biased region" description="Polar residues" evidence="1">
    <location>
        <begin position="504"/>
        <end position="513"/>
    </location>
</feature>
<organism evidence="3 4">
    <name type="scientific">Prorocentrum cordatum</name>
    <dbReference type="NCBI Taxonomy" id="2364126"/>
    <lineage>
        <taxon>Eukaryota</taxon>
        <taxon>Sar</taxon>
        <taxon>Alveolata</taxon>
        <taxon>Dinophyceae</taxon>
        <taxon>Prorocentrales</taxon>
        <taxon>Prorocentraceae</taxon>
        <taxon>Prorocentrum</taxon>
    </lineage>
</organism>
<dbReference type="SUPFAM" id="SSF49785">
    <property type="entry name" value="Galactose-binding domain-like"/>
    <property type="match status" value="1"/>
</dbReference>
<proteinExistence type="predicted"/>
<protein>
    <recommendedName>
        <fullName evidence="2">TRAF3-interacting protein 1 N-terminal domain-containing protein</fullName>
    </recommendedName>
</protein>
<evidence type="ECO:0000313" key="3">
    <source>
        <dbReference type="EMBL" id="CAK0867470.1"/>
    </source>
</evidence>
<accession>A0ABN9V3T3</accession>
<feature type="compositionally biased region" description="Basic and acidic residues" evidence="1">
    <location>
        <begin position="514"/>
        <end position="530"/>
    </location>
</feature>
<dbReference type="InterPro" id="IPR008979">
    <property type="entry name" value="Galactose-bd-like_sf"/>
</dbReference>
<dbReference type="Gene3D" id="2.60.120.260">
    <property type="entry name" value="Galactose-binding domain-like"/>
    <property type="match status" value="1"/>
</dbReference>
<feature type="region of interest" description="Disordered" evidence="1">
    <location>
        <begin position="459"/>
        <end position="536"/>
    </location>
</feature>
<dbReference type="Pfam" id="PF10243">
    <property type="entry name" value="MIP-T3"/>
    <property type="match status" value="1"/>
</dbReference>
<dbReference type="InterPro" id="IPR040468">
    <property type="entry name" value="TRAF3IP1_N"/>
</dbReference>
<keyword evidence="4" id="KW-1185">Reference proteome</keyword>
<comment type="caution">
    <text evidence="3">The sequence shown here is derived from an EMBL/GenBank/DDBJ whole genome shotgun (WGS) entry which is preliminary data.</text>
</comment>